<dbReference type="InterPro" id="IPR029154">
    <property type="entry name" value="HIBADH-like_NADP-bd"/>
</dbReference>
<evidence type="ECO:0000313" key="7">
    <source>
        <dbReference type="EMBL" id="HJB12892.1"/>
    </source>
</evidence>
<dbReference type="SUPFAM" id="SSF51735">
    <property type="entry name" value="NAD(P)-binding Rossmann-fold domains"/>
    <property type="match status" value="1"/>
</dbReference>
<feature type="domain" description="6-phosphogluconate dehydrogenase NADP-binding" evidence="5">
    <location>
        <begin position="3"/>
        <end position="158"/>
    </location>
</feature>
<dbReference type="SUPFAM" id="SSF48179">
    <property type="entry name" value="6-phosphogluconate dehydrogenase C-terminal domain-like"/>
    <property type="match status" value="1"/>
</dbReference>
<evidence type="ECO:0000313" key="8">
    <source>
        <dbReference type="Proteomes" id="UP000823824"/>
    </source>
</evidence>
<feature type="active site" evidence="4">
    <location>
        <position position="168"/>
    </location>
</feature>
<feature type="domain" description="3-hydroxyisobutyrate dehydrogenase-like NAD-binding" evidence="6">
    <location>
        <begin position="163"/>
        <end position="282"/>
    </location>
</feature>
<comment type="similarity">
    <text evidence="1">Belongs to the HIBADH-related family.</text>
</comment>
<accession>A0A9D2RSB3</accession>
<keyword evidence="3" id="KW-0520">NAD</keyword>
<dbReference type="InterPro" id="IPR006115">
    <property type="entry name" value="6PGDH_NADP-bd"/>
</dbReference>
<dbReference type="Pfam" id="PF03446">
    <property type="entry name" value="NAD_binding_2"/>
    <property type="match status" value="1"/>
</dbReference>
<protein>
    <submittedName>
        <fullName evidence="7">NAD-binding protein</fullName>
    </submittedName>
</protein>
<keyword evidence="2" id="KW-0560">Oxidoreductase</keyword>
<sequence length="297" mass="31902">MEKIGFLGMGVMGLPMAKNVVKKCGLPVLGYDVVQKQMDAFQAAGGIPVSDPVEIYKQCDVILQILPTHPIIRNSVEQAIQYGKPGNIIVDLSSTAPDIILELYEKTKAAGMYLLDSPVSGGNPMAIAGTLAIMTGGDKEAFEQVKPVLECMGHPVYTGGPASGDVTKLVNNMIGGAILVAIAEGYAFAAKAGIDLQTTFEATRGGFAGGPMYDNKVPKIIKRDYEPGARIAVHRKDIINAKHYAHKLGVDTPLTDVVLHVMDWMKDNGHIDDDQAALVKYYEDKMEVQVGQEETAN</sequence>
<evidence type="ECO:0000256" key="1">
    <source>
        <dbReference type="ARBA" id="ARBA00009080"/>
    </source>
</evidence>
<name>A0A9D2RSB3_9FIRM</name>
<dbReference type="GO" id="GO:0050661">
    <property type="term" value="F:NADP binding"/>
    <property type="evidence" value="ECO:0007669"/>
    <property type="project" value="InterPro"/>
</dbReference>
<evidence type="ECO:0000256" key="2">
    <source>
        <dbReference type="ARBA" id="ARBA00023002"/>
    </source>
</evidence>
<dbReference type="EMBL" id="DWZJ01000031">
    <property type="protein sequence ID" value="HJB12892.1"/>
    <property type="molecule type" value="Genomic_DNA"/>
</dbReference>
<dbReference type="AlphaFoldDB" id="A0A9D2RSB3"/>
<dbReference type="InterPro" id="IPR015815">
    <property type="entry name" value="HIBADH-related"/>
</dbReference>
<proteinExistence type="inferred from homology"/>
<evidence type="ECO:0000259" key="6">
    <source>
        <dbReference type="Pfam" id="PF14833"/>
    </source>
</evidence>
<dbReference type="PANTHER" id="PTHR43060">
    <property type="entry name" value="3-HYDROXYISOBUTYRATE DEHYDROGENASE-LIKE 1, MITOCHONDRIAL-RELATED"/>
    <property type="match status" value="1"/>
</dbReference>
<comment type="caution">
    <text evidence="7">The sequence shown here is derived from an EMBL/GenBank/DDBJ whole genome shotgun (WGS) entry which is preliminary data.</text>
</comment>
<organism evidence="7 8">
    <name type="scientific">Candidatus Oscillibacter excrementigallinarum</name>
    <dbReference type="NCBI Taxonomy" id="2838716"/>
    <lineage>
        <taxon>Bacteria</taxon>
        <taxon>Bacillati</taxon>
        <taxon>Bacillota</taxon>
        <taxon>Clostridia</taxon>
        <taxon>Eubacteriales</taxon>
        <taxon>Oscillospiraceae</taxon>
        <taxon>Oscillibacter</taxon>
    </lineage>
</organism>
<evidence type="ECO:0000259" key="5">
    <source>
        <dbReference type="Pfam" id="PF03446"/>
    </source>
</evidence>
<dbReference type="GO" id="GO:0016491">
    <property type="term" value="F:oxidoreductase activity"/>
    <property type="evidence" value="ECO:0007669"/>
    <property type="project" value="UniProtKB-KW"/>
</dbReference>
<dbReference type="GO" id="GO:0051287">
    <property type="term" value="F:NAD binding"/>
    <property type="evidence" value="ECO:0007669"/>
    <property type="project" value="InterPro"/>
</dbReference>
<reference evidence="7" key="1">
    <citation type="journal article" date="2021" name="PeerJ">
        <title>Extensive microbial diversity within the chicken gut microbiome revealed by metagenomics and culture.</title>
        <authorList>
            <person name="Gilroy R."/>
            <person name="Ravi A."/>
            <person name="Getino M."/>
            <person name="Pursley I."/>
            <person name="Horton D.L."/>
            <person name="Alikhan N.F."/>
            <person name="Baker D."/>
            <person name="Gharbi K."/>
            <person name="Hall N."/>
            <person name="Watson M."/>
            <person name="Adriaenssens E.M."/>
            <person name="Foster-Nyarko E."/>
            <person name="Jarju S."/>
            <person name="Secka A."/>
            <person name="Antonio M."/>
            <person name="Oren A."/>
            <person name="Chaudhuri R.R."/>
            <person name="La Ragione R."/>
            <person name="Hildebrand F."/>
            <person name="Pallen M.J."/>
        </authorList>
    </citation>
    <scope>NUCLEOTIDE SEQUENCE</scope>
    <source>
        <strain evidence="7">ChiBcec18-1249</strain>
    </source>
</reference>
<dbReference type="Proteomes" id="UP000823824">
    <property type="component" value="Unassembled WGS sequence"/>
</dbReference>
<dbReference type="InterPro" id="IPR013328">
    <property type="entry name" value="6PGD_dom2"/>
</dbReference>
<dbReference type="PIRSF" id="PIRSF000103">
    <property type="entry name" value="HIBADH"/>
    <property type="match status" value="1"/>
</dbReference>
<dbReference type="InterPro" id="IPR036291">
    <property type="entry name" value="NAD(P)-bd_dom_sf"/>
</dbReference>
<dbReference type="PANTHER" id="PTHR43060:SF3">
    <property type="entry name" value="2-HYDROXY-3-OXOPROPIONATE REDUCTASE"/>
    <property type="match status" value="1"/>
</dbReference>
<dbReference type="Gene3D" id="1.10.1040.10">
    <property type="entry name" value="N-(1-d-carboxylethyl)-l-norvaline Dehydrogenase, domain 2"/>
    <property type="match status" value="1"/>
</dbReference>
<dbReference type="Pfam" id="PF14833">
    <property type="entry name" value="NAD_binding_11"/>
    <property type="match status" value="1"/>
</dbReference>
<evidence type="ECO:0000256" key="4">
    <source>
        <dbReference type="PIRSR" id="PIRSR000103-1"/>
    </source>
</evidence>
<dbReference type="Gene3D" id="3.40.50.720">
    <property type="entry name" value="NAD(P)-binding Rossmann-like Domain"/>
    <property type="match status" value="1"/>
</dbReference>
<evidence type="ECO:0000256" key="3">
    <source>
        <dbReference type="ARBA" id="ARBA00023027"/>
    </source>
</evidence>
<reference evidence="7" key="2">
    <citation type="submission" date="2021-04" db="EMBL/GenBank/DDBJ databases">
        <authorList>
            <person name="Gilroy R."/>
        </authorList>
    </citation>
    <scope>NUCLEOTIDE SEQUENCE</scope>
    <source>
        <strain evidence="7">ChiBcec18-1249</strain>
    </source>
</reference>
<dbReference type="InterPro" id="IPR008927">
    <property type="entry name" value="6-PGluconate_DH-like_C_sf"/>
</dbReference>
<gene>
    <name evidence="7" type="ORF">H9787_04200</name>
</gene>